<dbReference type="Proteomes" id="UP001369086">
    <property type="component" value="Unassembled WGS sequence"/>
</dbReference>
<evidence type="ECO:0000313" key="6">
    <source>
        <dbReference type="EMBL" id="KAK6492838.1"/>
    </source>
</evidence>
<feature type="domain" description="LRRCT" evidence="5">
    <location>
        <begin position="219"/>
        <end position="271"/>
    </location>
</feature>
<protein>
    <submittedName>
        <fullName evidence="6">Leucine-rich repeat-containing protein 19-like isoform X2</fullName>
    </submittedName>
</protein>
<feature type="transmembrane region" description="Helical" evidence="4">
    <location>
        <begin position="37"/>
        <end position="62"/>
    </location>
</feature>
<dbReference type="SUPFAM" id="SSF52058">
    <property type="entry name" value="L domain-like"/>
    <property type="match status" value="1"/>
</dbReference>
<dbReference type="Pfam" id="PF15176">
    <property type="entry name" value="LRR19-TM"/>
    <property type="match status" value="1"/>
</dbReference>
<evidence type="ECO:0000313" key="7">
    <source>
        <dbReference type="Proteomes" id="UP001369086"/>
    </source>
</evidence>
<dbReference type="InterPro" id="IPR003591">
    <property type="entry name" value="Leu-rich_rpt_typical-subtyp"/>
</dbReference>
<dbReference type="InterPro" id="IPR032675">
    <property type="entry name" value="LRR_dom_sf"/>
</dbReference>
<keyword evidence="2" id="KW-0732">Signal</keyword>
<dbReference type="Pfam" id="PF13855">
    <property type="entry name" value="LRR_8"/>
    <property type="match status" value="1"/>
</dbReference>
<gene>
    <name evidence="6" type="ORF">HHUSO_G2247</name>
</gene>
<dbReference type="PANTHER" id="PTHR31450">
    <property type="entry name" value="LEUCINE-RICH REPEAT-CONTAINING PROTEIN 19 LRRC19 FAMILY MEMBER"/>
    <property type="match status" value="1"/>
</dbReference>
<dbReference type="PANTHER" id="PTHR31450:SF4">
    <property type="entry name" value="LEUCINE-RICH REPEAT-CONTAINING PROTEIN 19"/>
    <property type="match status" value="1"/>
</dbReference>
<dbReference type="EMBL" id="JAHFZB010000002">
    <property type="protein sequence ID" value="KAK6492838.1"/>
    <property type="molecule type" value="Genomic_DNA"/>
</dbReference>
<evidence type="ECO:0000259" key="5">
    <source>
        <dbReference type="SMART" id="SM00082"/>
    </source>
</evidence>
<keyword evidence="4" id="KW-0472">Membrane</keyword>
<reference evidence="6 7" key="1">
    <citation type="submission" date="2021-05" db="EMBL/GenBank/DDBJ databases">
        <authorList>
            <person name="Zahm M."/>
            <person name="Klopp C."/>
            <person name="Cabau C."/>
            <person name="Kuhl H."/>
            <person name="Suciu R."/>
            <person name="Ciorpac M."/>
            <person name="Holostenco D."/>
            <person name="Gessner J."/>
            <person name="Wuertz S."/>
            <person name="Hohne C."/>
            <person name="Stock M."/>
            <person name="Gislard M."/>
            <person name="Lluch J."/>
            <person name="Milhes M."/>
            <person name="Lampietro C."/>
            <person name="Lopez Roques C."/>
            <person name="Donnadieu C."/>
            <person name="Du K."/>
            <person name="Schartl M."/>
            <person name="Guiguen Y."/>
        </authorList>
    </citation>
    <scope>NUCLEOTIDE SEQUENCE [LARGE SCALE GENOMIC DNA]</scope>
    <source>
        <strain evidence="6">Hh-F2</strain>
        <tissue evidence="6">Blood</tissue>
    </source>
</reference>
<accession>A0ABR1A6Y1</accession>
<dbReference type="PROSITE" id="PS51450">
    <property type="entry name" value="LRR"/>
    <property type="match status" value="2"/>
</dbReference>
<feature type="transmembrane region" description="Helical" evidence="4">
    <location>
        <begin position="316"/>
        <end position="337"/>
    </location>
</feature>
<dbReference type="InterPro" id="IPR001611">
    <property type="entry name" value="Leu-rich_rpt"/>
</dbReference>
<keyword evidence="4" id="KW-1133">Transmembrane helix</keyword>
<keyword evidence="7" id="KW-1185">Reference proteome</keyword>
<evidence type="ECO:0000256" key="2">
    <source>
        <dbReference type="ARBA" id="ARBA00022729"/>
    </source>
</evidence>
<keyword evidence="4" id="KW-0812">Transmembrane</keyword>
<evidence type="ECO:0000256" key="4">
    <source>
        <dbReference type="SAM" id="Phobius"/>
    </source>
</evidence>
<keyword evidence="1" id="KW-0433">Leucine-rich repeat</keyword>
<proteinExistence type="predicted"/>
<dbReference type="Gene3D" id="3.80.10.10">
    <property type="entry name" value="Ribonuclease Inhibitor"/>
    <property type="match status" value="1"/>
</dbReference>
<comment type="caution">
    <text evidence="6">The sequence shown here is derived from an EMBL/GenBank/DDBJ whole genome shotgun (WGS) entry which is preliminary data.</text>
</comment>
<keyword evidence="3" id="KW-0677">Repeat</keyword>
<evidence type="ECO:0000256" key="3">
    <source>
        <dbReference type="ARBA" id="ARBA00022737"/>
    </source>
</evidence>
<dbReference type="SMART" id="SM00082">
    <property type="entry name" value="LRRCT"/>
    <property type="match status" value="1"/>
</dbReference>
<sequence>MKSKTFMTQNKGLCEEHCKSEVLQSREKQSSNYISHLYLFSANLMMMDACYLLLVWTASFFLDSGFANDDICDYSNRNLTAIPLDLPLNTTKLILSYNKIDIYPNSIGVLNKYTNLSELYLNHNNISDLPGHMFHKLSKLKVLNIANNIISRIEPKAFEGLGSLQDLDLCHNQINYLHPEVFANLSSLKNLTLRGNKLRTLKEGTLNLFRLTSINLQDNPWNCTCKLLSLQKMVKDTNVTLANYNKTTCESPTELKGQCILTVLINGTQCSAGSTTAKAPQFLTIQSKGSIARDSSSVTNETKTKEQDSQPIGSSWHFLLGVIVAALSTAMLIVCAVKCPTWYKMFFSYQHQQLQEEDLDTLENMGKFTDDEDGFIEDRYIDSVECNDSREN</sequence>
<organism evidence="6 7">
    <name type="scientific">Huso huso</name>
    <name type="common">Beluga</name>
    <name type="synonym">Acipenser huso</name>
    <dbReference type="NCBI Taxonomy" id="61971"/>
    <lineage>
        <taxon>Eukaryota</taxon>
        <taxon>Metazoa</taxon>
        <taxon>Chordata</taxon>
        <taxon>Craniata</taxon>
        <taxon>Vertebrata</taxon>
        <taxon>Euteleostomi</taxon>
        <taxon>Actinopterygii</taxon>
        <taxon>Chondrostei</taxon>
        <taxon>Acipenseriformes</taxon>
        <taxon>Acipenseridae</taxon>
        <taxon>Huso</taxon>
    </lineage>
</organism>
<name>A0ABR1A6Y1_HUSHU</name>
<evidence type="ECO:0000256" key="1">
    <source>
        <dbReference type="ARBA" id="ARBA00022614"/>
    </source>
</evidence>
<dbReference type="SMART" id="SM00369">
    <property type="entry name" value="LRR_TYP"/>
    <property type="match status" value="4"/>
</dbReference>
<dbReference type="InterPro" id="IPR000483">
    <property type="entry name" value="Cys-rich_flank_reg_C"/>
</dbReference>